<name>A0A2P5FF97_TREOI</name>
<dbReference type="EMBL" id="JXTC01000038">
    <property type="protein sequence ID" value="PON96459.1"/>
    <property type="molecule type" value="Genomic_DNA"/>
</dbReference>
<dbReference type="AlphaFoldDB" id="A0A2P5FF97"/>
<dbReference type="Proteomes" id="UP000237000">
    <property type="component" value="Unassembled WGS sequence"/>
</dbReference>
<reference evidence="3" key="1">
    <citation type="submission" date="2016-06" db="EMBL/GenBank/DDBJ databases">
        <title>Parallel loss of symbiosis genes in relatives of nitrogen-fixing non-legume Parasponia.</title>
        <authorList>
            <person name="Van Velzen R."/>
            <person name="Holmer R."/>
            <person name="Bu F."/>
            <person name="Rutten L."/>
            <person name="Van Zeijl A."/>
            <person name="Liu W."/>
            <person name="Santuari L."/>
            <person name="Cao Q."/>
            <person name="Sharma T."/>
            <person name="Shen D."/>
            <person name="Roswanjaya Y."/>
            <person name="Wardhani T."/>
            <person name="Kalhor M.S."/>
            <person name="Jansen J."/>
            <person name="Van den Hoogen J."/>
            <person name="Gungor B."/>
            <person name="Hartog M."/>
            <person name="Hontelez J."/>
            <person name="Verver J."/>
            <person name="Yang W.-C."/>
            <person name="Schijlen E."/>
            <person name="Repin R."/>
            <person name="Schilthuizen M."/>
            <person name="Schranz E."/>
            <person name="Heidstra R."/>
            <person name="Miyata K."/>
            <person name="Fedorova E."/>
            <person name="Kohlen W."/>
            <person name="Bisseling T."/>
            <person name="Smit S."/>
            <person name="Geurts R."/>
        </authorList>
    </citation>
    <scope>NUCLEOTIDE SEQUENCE [LARGE SCALE GENOMIC DNA]</scope>
    <source>
        <strain evidence="3">cv. RG33-2</strain>
    </source>
</reference>
<proteinExistence type="predicted"/>
<comment type="caution">
    <text evidence="2">The sequence shown here is derived from an EMBL/GenBank/DDBJ whole genome shotgun (WGS) entry which is preliminary data.</text>
</comment>
<accession>A0A2P5FF97</accession>
<evidence type="ECO:0000259" key="1">
    <source>
        <dbReference type="Pfam" id="PF22936"/>
    </source>
</evidence>
<dbReference type="InParanoid" id="A0A2P5FF97"/>
<keyword evidence="3" id="KW-1185">Reference proteome</keyword>
<sequence length="106" mass="12122">MLAVPDFQIDPNCYPDLGATNHLSPDENNLMAKNEFFSTEKIHMGNGAGLLIKHIGQSHFSSRYKTRLLYLNYLLHVLNITKNLISVSKFARDNKCFFEFHPSACF</sequence>
<dbReference type="Pfam" id="PF22936">
    <property type="entry name" value="Pol_BBD"/>
    <property type="match status" value="1"/>
</dbReference>
<feature type="domain" description="Retrovirus-related Pol polyprotein from transposon TNT 1-94-like beta-barrel" evidence="1">
    <location>
        <begin position="15"/>
        <end position="91"/>
    </location>
</feature>
<protein>
    <recommendedName>
        <fullName evidence="1">Retrovirus-related Pol polyprotein from transposon TNT 1-94-like beta-barrel domain-containing protein</fullName>
    </recommendedName>
</protein>
<dbReference type="InterPro" id="IPR054722">
    <property type="entry name" value="PolX-like_BBD"/>
</dbReference>
<evidence type="ECO:0000313" key="2">
    <source>
        <dbReference type="EMBL" id="PON96459.1"/>
    </source>
</evidence>
<evidence type="ECO:0000313" key="3">
    <source>
        <dbReference type="Proteomes" id="UP000237000"/>
    </source>
</evidence>
<gene>
    <name evidence="2" type="ORF">TorRG33x02_077320</name>
</gene>
<organism evidence="2 3">
    <name type="scientific">Trema orientale</name>
    <name type="common">Charcoal tree</name>
    <name type="synonym">Celtis orientalis</name>
    <dbReference type="NCBI Taxonomy" id="63057"/>
    <lineage>
        <taxon>Eukaryota</taxon>
        <taxon>Viridiplantae</taxon>
        <taxon>Streptophyta</taxon>
        <taxon>Embryophyta</taxon>
        <taxon>Tracheophyta</taxon>
        <taxon>Spermatophyta</taxon>
        <taxon>Magnoliopsida</taxon>
        <taxon>eudicotyledons</taxon>
        <taxon>Gunneridae</taxon>
        <taxon>Pentapetalae</taxon>
        <taxon>rosids</taxon>
        <taxon>fabids</taxon>
        <taxon>Rosales</taxon>
        <taxon>Cannabaceae</taxon>
        <taxon>Trema</taxon>
    </lineage>
</organism>
<dbReference type="OrthoDB" id="914038at2759"/>